<comment type="caution">
    <text evidence="4">The sequence shown here is derived from an EMBL/GenBank/DDBJ whole genome shotgun (WGS) entry which is preliminary data.</text>
</comment>
<dbReference type="Proteomes" id="UP000692954">
    <property type="component" value="Unassembled WGS sequence"/>
</dbReference>
<evidence type="ECO:0000313" key="4">
    <source>
        <dbReference type="EMBL" id="CAD8123505.1"/>
    </source>
</evidence>
<keyword evidence="2" id="KW-1133">Transmembrane helix</keyword>
<gene>
    <name evidence="4" type="ORF">PSON_ATCC_30995.1.T1450051</name>
</gene>
<keyword evidence="3" id="KW-0732">Signal</keyword>
<evidence type="ECO:0008006" key="6">
    <source>
        <dbReference type="Google" id="ProtNLM"/>
    </source>
</evidence>
<keyword evidence="5" id="KW-1185">Reference proteome</keyword>
<name>A0A8S1R9H3_9CILI</name>
<feature type="signal peptide" evidence="3">
    <location>
        <begin position="1"/>
        <end position="21"/>
    </location>
</feature>
<protein>
    <recommendedName>
        <fullName evidence="6">Transmembrane protein</fullName>
    </recommendedName>
</protein>
<feature type="transmembrane region" description="Helical" evidence="2">
    <location>
        <begin position="1472"/>
        <end position="1494"/>
    </location>
</feature>
<reference evidence="4" key="1">
    <citation type="submission" date="2021-01" db="EMBL/GenBank/DDBJ databases">
        <authorList>
            <consortium name="Genoscope - CEA"/>
            <person name="William W."/>
        </authorList>
    </citation>
    <scope>NUCLEOTIDE SEQUENCE</scope>
</reference>
<feature type="compositionally biased region" description="Pro residues" evidence="1">
    <location>
        <begin position="1444"/>
        <end position="1461"/>
    </location>
</feature>
<dbReference type="EMBL" id="CAJJDN010000145">
    <property type="protein sequence ID" value="CAD8123505.1"/>
    <property type="molecule type" value="Genomic_DNA"/>
</dbReference>
<evidence type="ECO:0000256" key="1">
    <source>
        <dbReference type="SAM" id="MobiDB-lite"/>
    </source>
</evidence>
<organism evidence="4 5">
    <name type="scientific">Paramecium sonneborni</name>
    <dbReference type="NCBI Taxonomy" id="65129"/>
    <lineage>
        <taxon>Eukaryota</taxon>
        <taxon>Sar</taxon>
        <taxon>Alveolata</taxon>
        <taxon>Ciliophora</taxon>
        <taxon>Intramacronucleata</taxon>
        <taxon>Oligohymenophorea</taxon>
        <taxon>Peniculida</taxon>
        <taxon>Parameciidae</taxon>
        <taxon>Paramecium</taxon>
    </lineage>
</organism>
<keyword evidence="2" id="KW-0472">Membrane</keyword>
<dbReference type="OrthoDB" id="298606at2759"/>
<feature type="chain" id="PRO_5035768564" description="Transmembrane protein" evidence="3">
    <location>
        <begin position="22"/>
        <end position="1511"/>
    </location>
</feature>
<evidence type="ECO:0000313" key="5">
    <source>
        <dbReference type="Proteomes" id="UP000692954"/>
    </source>
</evidence>
<evidence type="ECO:0000256" key="2">
    <source>
        <dbReference type="SAM" id="Phobius"/>
    </source>
</evidence>
<feature type="region of interest" description="Disordered" evidence="1">
    <location>
        <begin position="1434"/>
        <end position="1466"/>
    </location>
</feature>
<accession>A0A8S1R9H3</accession>
<keyword evidence="2" id="KW-0812">Transmembrane</keyword>
<sequence>MFTHMYLLALLPIMVIPTCFTHEESDHVYPTEKEYYKWDIRKFIVGDNLTYYLDTPSTLFQLEQPLHKLSEMDHIAPHIEIIAIRAYDIPETGAWTNDFAFMGQDSGDFSWWLYYSEGKQVQMDWAPQFTNEIPFEQVNKQITCLDLEYIDRDTFLVDCVEPQEQTGDDPVPAKNYVYIIKKGDPPEIKIEFSYSRKYKTVIDRKVQYHVYNAQNIGDDEEPLRILLRGQYAYGTPGSSITNLDGDCIIDLLRNNDKNDIVETTQHLDRGLLIQDLGIKEEDQANFKFTLIDFKVMPNGDIYVLDAYNGIYVYYVNSKSEFKFKKKIDSGTDLAYAFDVNNKIDFEGINHIHIAVLHQKSVVEYIDGVQKGGWLDAFEAKHPSFIFASQQFLIVNPGGNNFYIYNSDHQYLIHTETLMTKTYLVNPYEPDLIAVTTSLTYRYEVGYARISIHSYEATLGDNELYFSAIGTDQKKCSAFLKYQIIKENDTNIYAVDHDPFPQVMQHPSEPIEVQEFAAGPNLIYANGDDSQKDHVIVDIHTVWELNVTGLIFPTVSDVAYADVLIDPHWTDNYKFWFLYQLESNKQIEIFECITQDKLSRDVHCEEHAKFKIPNKLDPTNSQFDWDAEEGDVLTLQFIEHDYQISVYESSHDQSSPLFFINYDQLPENKITSFTVLRKAIYVVLPNKKEVDAWFGFFPTPTKHIISYQTMKDQGCERIFEPKRVFGNPALKSEFVLIQSKDCIFFGDMRNTFTLIKIFDIIPDADVRAYLGMKTIFIVQKSPTLGFRIQEYNYEKLNNIYLMKELPLYDYVIQSPLTTDFCYQTGFLFVRALDPQTQETVILVYESDVLYQLSLHKVVKTHLKINDGQPMNMAAAGHDQMYMYVNNQVNVQKMIGFLRDAVAILQPSHLSNQYVTNLNATVNITNQAVIKPKSNIYKIKYVNTQTQININQDELSKQDGQFVFFNQSTDQYLQINTTGWQSGQVIKYDADCDQCESHLIQISQPVYHISDGSQYQQHFVNGIAVGTEMIFQTSDSLILQDASGKWVGTHKLPVGIGADCISITATDDGKAVFSGCVERGVVYIYLSFCDGKSCSFAQPQVQKLTSDAQRPSKLLYKDGILFILDNNNDKPTQTEGNVRVHKVNINLETKTWDIDQGKIINSKFLSTEPMFPFQASDFDVIKYDVGNVNYYKILLSSARYRIWFVDLFWDNGNIKFSQHDKFEIYQLIQNKFAIESQTHFYQIRAVKSTKQDKKLYTTTLISTNLMATYAVTFVFDISDPTNKGAPVEYDANVPFLLANYGTWQQLNKLTLFEDHVAIAYTNSKQNIILAAVYLLPSINHNAIQVEDTKIITLIGGEQDQQMTSISTQFVMILSKDVQLARPVLHTNLVFNIAQKENMLIKYGINDFPRLFIQKGDQIKEQKVFITARNDYGSAKGNFHITKKNPPDPPDPPGPTPPGPTPPDPNDDDSNSSNWWWITLIVILGIAILGIAGYFAYTKFFKQKEKRLLHVQSY</sequence>
<proteinExistence type="predicted"/>
<evidence type="ECO:0000256" key="3">
    <source>
        <dbReference type="SAM" id="SignalP"/>
    </source>
</evidence>